<dbReference type="AlphaFoldDB" id="A0A4R5AJL4"/>
<organism evidence="1 2">
    <name type="scientific">Actinomadura darangshiensis</name>
    <dbReference type="NCBI Taxonomy" id="705336"/>
    <lineage>
        <taxon>Bacteria</taxon>
        <taxon>Bacillati</taxon>
        <taxon>Actinomycetota</taxon>
        <taxon>Actinomycetes</taxon>
        <taxon>Streptosporangiales</taxon>
        <taxon>Thermomonosporaceae</taxon>
        <taxon>Actinomadura</taxon>
    </lineage>
</organism>
<dbReference type="InterPro" id="IPR021202">
    <property type="entry name" value="Rv3654c-like"/>
</dbReference>
<accession>A0A4R5AJL4</accession>
<keyword evidence="2" id="KW-1185">Reference proteome</keyword>
<dbReference type="EMBL" id="SMKY01000201">
    <property type="protein sequence ID" value="TDD72833.1"/>
    <property type="molecule type" value="Genomic_DNA"/>
</dbReference>
<evidence type="ECO:0008006" key="3">
    <source>
        <dbReference type="Google" id="ProtNLM"/>
    </source>
</evidence>
<dbReference type="NCBIfam" id="TIGR03816">
    <property type="entry name" value="tadE_like_DECH"/>
    <property type="match status" value="1"/>
</dbReference>
<protein>
    <recommendedName>
        <fullName evidence="3">Helicase</fullName>
    </recommendedName>
</protein>
<dbReference type="RefSeq" id="WP_132201375.1">
    <property type="nucleotide sequence ID" value="NZ_SMKY01000201.1"/>
</dbReference>
<dbReference type="OrthoDB" id="3483830at2"/>
<dbReference type="Proteomes" id="UP000295578">
    <property type="component" value="Unassembled WGS sequence"/>
</dbReference>
<evidence type="ECO:0000313" key="2">
    <source>
        <dbReference type="Proteomes" id="UP000295578"/>
    </source>
</evidence>
<gene>
    <name evidence="1" type="ORF">E1293_32365</name>
</gene>
<proteinExistence type="predicted"/>
<sequence>MPPYPPRHRGDAAADMAALAGAARIADGRADACESAKEIAGASGAEMSRCRVQGDVVDVWVTVELKVPMEIGMMRVVSRARAGPVRRDGVAWPRHASLH</sequence>
<name>A0A4R5AJL4_9ACTN</name>
<evidence type="ECO:0000313" key="1">
    <source>
        <dbReference type="EMBL" id="TDD72833.1"/>
    </source>
</evidence>
<comment type="caution">
    <text evidence="1">The sequence shown here is derived from an EMBL/GenBank/DDBJ whole genome shotgun (WGS) entry which is preliminary data.</text>
</comment>
<reference evidence="1 2" key="1">
    <citation type="submission" date="2019-03" db="EMBL/GenBank/DDBJ databases">
        <title>Draft genome sequences of novel Actinobacteria.</title>
        <authorList>
            <person name="Sahin N."/>
            <person name="Ay H."/>
            <person name="Saygin H."/>
        </authorList>
    </citation>
    <scope>NUCLEOTIDE SEQUENCE [LARGE SCALE GENOMIC DNA]</scope>
    <source>
        <strain evidence="1 2">DSM 45941</strain>
    </source>
</reference>